<gene>
    <name evidence="1" type="ORF">A4R35_04900</name>
</gene>
<dbReference type="AlphaFoldDB" id="A0A328VIG8"/>
<organism evidence="1 2">
    <name type="scientific">Thermogemmatispora tikiterensis</name>
    <dbReference type="NCBI Taxonomy" id="1825093"/>
    <lineage>
        <taxon>Bacteria</taxon>
        <taxon>Bacillati</taxon>
        <taxon>Chloroflexota</taxon>
        <taxon>Ktedonobacteria</taxon>
        <taxon>Thermogemmatisporales</taxon>
        <taxon>Thermogemmatisporaceae</taxon>
        <taxon>Thermogemmatispora</taxon>
    </lineage>
</organism>
<evidence type="ECO:0000313" key="2">
    <source>
        <dbReference type="Proteomes" id="UP000248706"/>
    </source>
</evidence>
<proteinExistence type="predicted"/>
<dbReference type="EMBL" id="MCIF01000002">
    <property type="protein sequence ID" value="RAQ94864.1"/>
    <property type="molecule type" value="Genomic_DNA"/>
</dbReference>
<evidence type="ECO:0000313" key="1">
    <source>
        <dbReference type="EMBL" id="RAQ94864.1"/>
    </source>
</evidence>
<sequence length="70" mass="7287">MTIVTLHEKRVFKSGPVEKPAEEQTNSKAQEEAGARALLVAQCLGSTAIRAEQAPGSGALIDCCTACSRG</sequence>
<accession>A0A328VIG8</accession>
<comment type="caution">
    <text evidence="1">The sequence shown here is derived from an EMBL/GenBank/DDBJ whole genome shotgun (WGS) entry which is preliminary data.</text>
</comment>
<protein>
    <submittedName>
        <fullName evidence="1">Uncharacterized protein</fullName>
    </submittedName>
</protein>
<reference evidence="1 2" key="1">
    <citation type="submission" date="2016-08" db="EMBL/GenBank/DDBJ databases">
        <title>Analysis of Carbohydrate Active Enzymes in Thermogemmatispora T81 Reveals Carbohydrate Degradation Ability.</title>
        <authorList>
            <person name="Tomazini A."/>
            <person name="Lal S."/>
            <person name="Stott M."/>
            <person name="Henrissat B."/>
            <person name="Polikarpov I."/>
            <person name="Sparling R."/>
            <person name="Levin D.B."/>
        </authorList>
    </citation>
    <scope>NUCLEOTIDE SEQUENCE [LARGE SCALE GENOMIC DNA]</scope>
    <source>
        <strain evidence="1 2">T81</strain>
    </source>
</reference>
<name>A0A328VIG8_9CHLR</name>
<dbReference type="Proteomes" id="UP000248706">
    <property type="component" value="Unassembled WGS sequence"/>
</dbReference>
<keyword evidence="2" id="KW-1185">Reference proteome</keyword>